<feature type="domain" description="TonB-dependent receptor-like beta-barrel" evidence="9">
    <location>
        <begin position="156"/>
        <end position="594"/>
    </location>
</feature>
<dbReference type="InterPro" id="IPR000531">
    <property type="entry name" value="Beta-barrel_TonB"/>
</dbReference>
<dbReference type="GO" id="GO:0044718">
    <property type="term" value="P:siderophore transmembrane transport"/>
    <property type="evidence" value="ECO:0007669"/>
    <property type="project" value="TreeGrafter"/>
</dbReference>
<keyword evidence="7 11" id="KW-0675">Receptor</keyword>
<evidence type="ECO:0000256" key="7">
    <source>
        <dbReference type="ARBA" id="ARBA00023170"/>
    </source>
</evidence>
<dbReference type="GO" id="GO:0015344">
    <property type="term" value="F:siderophore uptake transmembrane transporter activity"/>
    <property type="evidence" value="ECO:0007669"/>
    <property type="project" value="TreeGrafter"/>
</dbReference>
<dbReference type="InterPro" id="IPR037066">
    <property type="entry name" value="Plug_dom_sf"/>
</dbReference>
<dbReference type="PANTHER" id="PTHR30069:SF29">
    <property type="entry name" value="HEMOGLOBIN AND HEMOGLOBIN-HAPTOGLOBIN-BINDING PROTEIN 1-RELATED"/>
    <property type="match status" value="1"/>
</dbReference>
<evidence type="ECO:0000256" key="5">
    <source>
        <dbReference type="ARBA" id="ARBA00023077"/>
    </source>
</evidence>
<dbReference type="Gene3D" id="2.40.170.20">
    <property type="entry name" value="TonB-dependent receptor, beta-barrel domain"/>
    <property type="match status" value="1"/>
</dbReference>
<dbReference type="InterPro" id="IPR036942">
    <property type="entry name" value="Beta-barrel_TonB_sf"/>
</dbReference>
<dbReference type="Pfam" id="PF00593">
    <property type="entry name" value="TonB_dep_Rec_b-barrel"/>
    <property type="match status" value="1"/>
</dbReference>
<sequence>MKREFYLATAGLAVCLANPAWADDTLTDDPILVTGSRIPIPISEVTAAASIIPAEELQARGDQYIADALRRIPGVAVNRSGPAGALTQVRLRGSEANHVLVLIDGMQASDPFTDGFNFGAASSDGVARIEVLRGEQSALWGTDAIGGVVQILNEPLSDGDTLRGQIEWGSFNTSSFAVAASHNGDIGKVWGNVSGLNTHGYDVSGNNGETDGFSQLTGTGGANLTLSDNWTFQVRGRAQSSSSEFDADTDFDGRLNDVERALDTDIAQARIALVGTGGPGNLSHQVFGSYLNSRTNSGSSRSKGTRRKIGWQATGNWTTGAVDNRLTALVEGRFETYENDGGPGAGQNQKQDNNMYAFAAEYQGNAGPVILSLSARNEQNDLFANANSLRAGVAVNVQSLNGKFRASVGQGVKNPGFFELFGFFPAFFVGNPDLKAEKSTGFELGWDQKFALGSASVTVFTSDLENEIFTDFGVFPATARNRTGTSRREGIELGLDLQWTQGLSTSSSVSFLRSQENGIDEIRRPNFLASFSLFWTDASQNWQASVGVDHNGDMQDTDFGSFQRVNLPAYTLVRAKLSRKIGKSFQVYLRAENLANNKYQEVFSFAGQERAIYGGLIANF</sequence>
<keyword evidence="2" id="KW-0813">Transport</keyword>
<evidence type="ECO:0000256" key="2">
    <source>
        <dbReference type="ARBA" id="ARBA00022448"/>
    </source>
</evidence>
<organism evidence="11">
    <name type="scientific">hydrothermal vent metagenome</name>
    <dbReference type="NCBI Taxonomy" id="652676"/>
    <lineage>
        <taxon>unclassified sequences</taxon>
        <taxon>metagenomes</taxon>
        <taxon>ecological metagenomes</taxon>
    </lineage>
</organism>
<name>A0A3B0SQ11_9ZZZZ</name>
<keyword evidence="6" id="KW-0472">Membrane</keyword>
<reference evidence="11" key="1">
    <citation type="submission" date="2018-06" db="EMBL/GenBank/DDBJ databases">
        <authorList>
            <person name="Zhirakovskaya E."/>
        </authorList>
    </citation>
    <scope>NUCLEOTIDE SEQUENCE</scope>
</reference>
<dbReference type="Gene3D" id="2.170.130.10">
    <property type="entry name" value="TonB-dependent receptor, plug domain"/>
    <property type="match status" value="1"/>
</dbReference>
<accession>A0A3B0SQ11</accession>
<dbReference type="PROSITE" id="PS52016">
    <property type="entry name" value="TONB_DEPENDENT_REC_3"/>
    <property type="match status" value="1"/>
</dbReference>
<dbReference type="CDD" id="cd01347">
    <property type="entry name" value="ligand_gated_channel"/>
    <property type="match status" value="1"/>
</dbReference>
<evidence type="ECO:0000256" key="1">
    <source>
        <dbReference type="ARBA" id="ARBA00004571"/>
    </source>
</evidence>
<dbReference type="PANTHER" id="PTHR30069">
    <property type="entry name" value="TONB-DEPENDENT OUTER MEMBRANE RECEPTOR"/>
    <property type="match status" value="1"/>
</dbReference>
<evidence type="ECO:0000256" key="3">
    <source>
        <dbReference type="ARBA" id="ARBA00022692"/>
    </source>
</evidence>
<keyword evidence="5" id="KW-0798">TonB box</keyword>
<dbReference type="InterPro" id="IPR039426">
    <property type="entry name" value="TonB-dep_rcpt-like"/>
</dbReference>
<dbReference type="EMBL" id="UOEE01000343">
    <property type="protein sequence ID" value="VAW02659.1"/>
    <property type="molecule type" value="Genomic_DNA"/>
</dbReference>
<keyword evidence="3" id="KW-0812">Transmembrane</keyword>
<gene>
    <name evidence="11" type="ORF">MNBD_ALPHA06-1976</name>
</gene>
<keyword evidence="4" id="KW-0732">Signal</keyword>
<keyword evidence="8" id="KW-0998">Cell outer membrane</keyword>
<proteinExistence type="predicted"/>
<dbReference type="AlphaFoldDB" id="A0A3B0SQ11"/>
<evidence type="ECO:0000256" key="8">
    <source>
        <dbReference type="ARBA" id="ARBA00023237"/>
    </source>
</evidence>
<dbReference type="InterPro" id="IPR012910">
    <property type="entry name" value="Plug_dom"/>
</dbReference>
<comment type="subcellular location">
    <subcellularLocation>
        <location evidence="1">Cell outer membrane</location>
        <topology evidence="1">Multi-pass membrane protein</topology>
    </subcellularLocation>
</comment>
<feature type="domain" description="TonB-dependent receptor plug" evidence="10">
    <location>
        <begin position="42"/>
        <end position="148"/>
    </location>
</feature>
<dbReference type="Pfam" id="PF07715">
    <property type="entry name" value="Plug"/>
    <property type="match status" value="1"/>
</dbReference>
<evidence type="ECO:0000259" key="9">
    <source>
        <dbReference type="Pfam" id="PF00593"/>
    </source>
</evidence>
<protein>
    <submittedName>
        <fullName evidence="11">TonB-dependent receptor</fullName>
    </submittedName>
</protein>
<dbReference type="GO" id="GO:0009279">
    <property type="term" value="C:cell outer membrane"/>
    <property type="evidence" value="ECO:0007669"/>
    <property type="project" value="UniProtKB-SubCell"/>
</dbReference>
<dbReference type="SUPFAM" id="SSF56935">
    <property type="entry name" value="Porins"/>
    <property type="match status" value="1"/>
</dbReference>
<evidence type="ECO:0000313" key="11">
    <source>
        <dbReference type="EMBL" id="VAW02659.1"/>
    </source>
</evidence>
<evidence type="ECO:0000259" key="10">
    <source>
        <dbReference type="Pfam" id="PF07715"/>
    </source>
</evidence>
<evidence type="ECO:0000256" key="6">
    <source>
        <dbReference type="ARBA" id="ARBA00023136"/>
    </source>
</evidence>
<evidence type="ECO:0000256" key="4">
    <source>
        <dbReference type="ARBA" id="ARBA00022729"/>
    </source>
</evidence>